<feature type="compositionally biased region" description="Basic and acidic residues" evidence="1">
    <location>
        <begin position="712"/>
        <end position="724"/>
    </location>
</feature>
<feature type="region of interest" description="Disordered" evidence="1">
    <location>
        <begin position="1"/>
        <end position="23"/>
    </location>
</feature>
<name>A0A8S2H548_9BILA</name>
<sequence>MHTYVTVKNNGQVKRSKPDEQSWTEWTSNLPDAVHDKQIFEEIQAGCKGSMNDCEFGLDLDNSFFDDTGESDVEDVDPLESDTILGNKAKPVHPYTNMSVFDFCVQFLDVVRNGLFGKKTVTRLLTFMAKTYPQPSYIPRSFQSLMKIVSVEKMFEKEVFCSDCWKSLDGNDRCICVCDNPSGVTQEVFTVNVEKEVSGVIKRCWPAIFDYEAKACNTPPLCGRDIASATAYQQLLKKKKKRHRLTLLLSADGVPLCVSNSKAAWVFSAAVVEIPPEFRYTFQNMLLLQYSIGLSKPNLSITMVSVIKQLVELSNKGVVVKINGIDVQFEFSCLLFTADSPALSLFCNFIATSGLSACYVCTASGKYSHEFKKVLYSDVGHSHRTLDDYYQTAIEARAKRQISRAKKDPAIRGIKGFSVLEPLFPQRMLISIRPDYMHTTIKCVFDSSLDLLLQILGSHDIGDIDGRLLSVLLPHDFNRKVRSLKYSKYYKANESRTLLLYLLLPCLVGRIPTELFSRLCLFVCSKEEVNRRENILGAALVTTNDESSDVEVTRREKTRQSECTNEEQSSSTILKNLTNLLSDKGTAPSSSTIPDCCSPLSLKHNQEFHETVQQQDMHNNFSDQESVKQSNSNETEDDDGNDENNDDYSNQTDNQIVDKLVQHQTSPTQRTELSPQRHGSFTSDDDESINSPIKNERHRCRRRQSSSKKKKNSENPIRHGEKKSSLRQVNRQLGSLRTSINLLLANQTNKREAEMKEQELLYGDINLFDIPGRTPVEFARNILKSIFTTDELTTKKIPGNLRLKKLNKDELEQQQLDEVKIRLIQNAVRTKFRINATIFADLWRTSLYAKLSQTCLDLKKNHYSI</sequence>
<organism evidence="3 4">
    <name type="scientific">Didymodactylos carnosus</name>
    <dbReference type="NCBI Taxonomy" id="1234261"/>
    <lineage>
        <taxon>Eukaryota</taxon>
        <taxon>Metazoa</taxon>
        <taxon>Spiralia</taxon>
        <taxon>Gnathifera</taxon>
        <taxon>Rotifera</taxon>
        <taxon>Eurotatoria</taxon>
        <taxon>Bdelloidea</taxon>
        <taxon>Philodinida</taxon>
        <taxon>Philodinidae</taxon>
        <taxon>Didymodactylos</taxon>
    </lineage>
</organism>
<proteinExistence type="predicted"/>
<evidence type="ECO:0000313" key="3">
    <source>
        <dbReference type="EMBL" id="CAF3602765.1"/>
    </source>
</evidence>
<evidence type="ECO:0000256" key="1">
    <source>
        <dbReference type="SAM" id="MobiDB-lite"/>
    </source>
</evidence>
<feature type="compositionally biased region" description="Polar residues" evidence="1">
    <location>
        <begin position="1"/>
        <end position="13"/>
    </location>
</feature>
<dbReference type="AlphaFoldDB" id="A0A8S2H548"/>
<comment type="caution">
    <text evidence="3">The sequence shown here is derived from an EMBL/GenBank/DDBJ whole genome shotgun (WGS) entry which is preliminary data.</text>
</comment>
<protein>
    <submittedName>
        <fullName evidence="3">Uncharacterized protein</fullName>
    </submittedName>
</protein>
<dbReference type="InterPro" id="IPR009667">
    <property type="entry name" value="DUF1258"/>
</dbReference>
<feature type="compositionally biased region" description="Polar residues" evidence="1">
    <location>
        <begin position="664"/>
        <end position="682"/>
    </location>
</feature>
<feature type="region of interest" description="Disordered" evidence="1">
    <location>
        <begin position="546"/>
        <end position="571"/>
    </location>
</feature>
<dbReference type="PANTHER" id="PTHR46579">
    <property type="entry name" value="F5/8 TYPE C DOMAIN-CONTAINING PROTEIN-RELATED"/>
    <property type="match status" value="1"/>
</dbReference>
<evidence type="ECO:0000313" key="2">
    <source>
        <dbReference type="EMBL" id="CAF0818599.1"/>
    </source>
</evidence>
<dbReference type="Proteomes" id="UP000682733">
    <property type="component" value="Unassembled WGS sequence"/>
</dbReference>
<feature type="compositionally biased region" description="Acidic residues" evidence="1">
    <location>
        <begin position="634"/>
        <end position="646"/>
    </location>
</feature>
<dbReference type="EMBL" id="CAJOBA010001565">
    <property type="protein sequence ID" value="CAF3602765.1"/>
    <property type="molecule type" value="Genomic_DNA"/>
</dbReference>
<dbReference type="EMBL" id="CAJNOK010001566">
    <property type="protein sequence ID" value="CAF0818599.1"/>
    <property type="molecule type" value="Genomic_DNA"/>
</dbReference>
<reference evidence="3" key="1">
    <citation type="submission" date="2021-02" db="EMBL/GenBank/DDBJ databases">
        <authorList>
            <person name="Nowell W R."/>
        </authorList>
    </citation>
    <scope>NUCLEOTIDE SEQUENCE</scope>
</reference>
<feature type="compositionally biased region" description="Basic and acidic residues" evidence="1">
    <location>
        <begin position="551"/>
        <end position="560"/>
    </location>
</feature>
<dbReference type="PANTHER" id="PTHR46579:SF1">
    <property type="entry name" value="F5_8 TYPE C DOMAIN-CONTAINING PROTEIN"/>
    <property type="match status" value="1"/>
</dbReference>
<evidence type="ECO:0000313" key="4">
    <source>
        <dbReference type="Proteomes" id="UP000682733"/>
    </source>
</evidence>
<feature type="region of interest" description="Disordered" evidence="1">
    <location>
        <begin position="664"/>
        <end position="728"/>
    </location>
</feature>
<accession>A0A8S2H548</accession>
<dbReference type="Pfam" id="PF06869">
    <property type="entry name" value="DUF1258"/>
    <property type="match status" value="1"/>
</dbReference>
<feature type="compositionally biased region" description="Polar residues" evidence="1">
    <location>
        <begin position="561"/>
        <end position="571"/>
    </location>
</feature>
<dbReference type="Gene3D" id="1.10.10.2590">
    <property type="entry name" value="BEN domain"/>
    <property type="match status" value="1"/>
</dbReference>
<feature type="region of interest" description="Disordered" evidence="1">
    <location>
        <begin position="621"/>
        <end position="651"/>
    </location>
</feature>
<feature type="compositionally biased region" description="Basic residues" evidence="1">
    <location>
        <begin position="696"/>
        <end position="711"/>
    </location>
</feature>
<dbReference type="Proteomes" id="UP000677228">
    <property type="component" value="Unassembled WGS sequence"/>
</dbReference>
<gene>
    <name evidence="2" type="ORF">OVA965_LOCUS5527</name>
    <name evidence="3" type="ORF">TMI583_LOCUS5522</name>
</gene>